<dbReference type="PANTHER" id="PTHR32027">
    <property type="entry name" value="CYTOSINE DEAMINASE"/>
    <property type="match status" value="1"/>
</dbReference>
<dbReference type="Proteomes" id="UP000288028">
    <property type="component" value="Unassembled WGS sequence"/>
</dbReference>
<dbReference type="InterPro" id="IPR011059">
    <property type="entry name" value="Metal-dep_hydrolase_composite"/>
</dbReference>
<reference evidence="2 3" key="1">
    <citation type="submission" date="2017-05" db="EMBL/GenBank/DDBJ databases">
        <title>Vagococcus spp. assemblies.</title>
        <authorList>
            <person name="Gulvik C.A."/>
        </authorList>
    </citation>
    <scope>NUCLEOTIDE SEQUENCE [LARGE SCALE GENOMIC DNA]</scope>
    <source>
        <strain evidence="2 3">SS1714</strain>
    </source>
</reference>
<evidence type="ECO:0000259" key="1">
    <source>
        <dbReference type="Pfam" id="PF07969"/>
    </source>
</evidence>
<proteinExistence type="predicted"/>
<dbReference type="GeneID" id="95581610"/>
<dbReference type="Pfam" id="PF07969">
    <property type="entry name" value="Amidohydro_3"/>
    <property type="match status" value="1"/>
</dbReference>
<protein>
    <submittedName>
        <fullName evidence="2">Deaminase</fullName>
    </submittedName>
</protein>
<dbReference type="EMBL" id="NGKB01000031">
    <property type="protein sequence ID" value="RSU09145.1"/>
    <property type="molecule type" value="Genomic_DNA"/>
</dbReference>
<sequence length="417" mass="46958">MNQLIKNVRLEVSYNYNDNQIVTKTNTEIFDILIKNGVISKIDKNIDCRDATIIDAKQQLMIPAFKEMHTHLDKTYFGGEWIAPMPAENGVFSRIKEEEVLLKDLESVTEERARHLIKHYISLGHTHIRTHVNVDPTVGISHVELITKLLKEYDDVITYEIVAFPQHGLYRNGQEFITLFEQALSLGVTHVGGLDPAMVDKNIHQSLDTIVSLAKKYDLGIDIHLHDADTLGLFEIHHLLDLVEQYDFTNNITLSHVFALAGISDEELKKLSERLKKHNVLIASTIAIGEAPVTLPIFDLDRYGVKVAVVHDSLIDHWSPFGSGDTIRKLNALAQRFGLIDEYSLSQTLKFSNGGINLLDEKGQMMWPKVGDEANLLLVDAISSAHMIARRAPISTVISRGNILKEEELELKGAYWG</sequence>
<dbReference type="RefSeq" id="WP_126796644.1">
    <property type="nucleotide sequence ID" value="NZ_CP060720.1"/>
</dbReference>
<dbReference type="NCBIfam" id="NF005312">
    <property type="entry name" value="PRK06846.1"/>
    <property type="match status" value="1"/>
</dbReference>
<gene>
    <name evidence="2" type="ORF">CBF28_15100</name>
</gene>
<dbReference type="Gene3D" id="3.20.20.140">
    <property type="entry name" value="Metal-dependent hydrolases"/>
    <property type="match status" value="1"/>
</dbReference>
<feature type="domain" description="Amidohydrolase 3" evidence="1">
    <location>
        <begin position="183"/>
        <end position="403"/>
    </location>
</feature>
<dbReference type="CDD" id="cd01293">
    <property type="entry name" value="Bact_CD"/>
    <property type="match status" value="1"/>
</dbReference>
<dbReference type="SUPFAM" id="SSF51556">
    <property type="entry name" value="Metallo-dependent hydrolases"/>
    <property type="match status" value="1"/>
</dbReference>
<keyword evidence="3" id="KW-1185">Reference proteome</keyword>
<evidence type="ECO:0000313" key="2">
    <source>
        <dbReference type="EMBL" id="RSU09145.1"/>
    </source>
</evidence>
<dbReference type="InterPro" id="IPR032466">
    <property type="entry name" value="Metal_Hydrolase"/>
</dbReference>
<name>A0A430AM27_9ENTE</name>
<organism evidence="2 3">
    <name type="scientific">Vagococcus carniphilus</name>
    <dbReference type="NCBI Taxonomy" id="218144"/>
    <lineage>
        <taxon>Bacteria</taxon>
        <taxon>Bacillati</taxon>
        <taxon>Bacillota</taxon>
        <taxon>Bacilli</taxon>
        <taxon>Lactobacillales</taxon>
        <taxon>Enterococcaceae</taxon>
        <taxon>Vagococcus</taxon>
    </lineage>
</organism>
<dbReference type="PANTHER" id="PTHR32027:SF9">
    <property type="entry name" value="BLL3847 PROTEIN"/>
    <property type="match status" value="1"/>
</dbReference>
<evidence type="ECO:0000313" key="3">
    <source>
        <dbReference type="Proteomes" id="UP000288028"/>
    </source>
</evidence>
<dbReference type="Gene3D" id="2.30.40.10">
    <property type="entry name" value="Urease, subunit C, domain 1"/>
    <property type="match status" value="1"/>
</dbReference>
<dbReference type="InterPro" id="IPR052349">
    <property type="entry name" value="Metallo-hydrolase_Enzymes"/>
</dbReference>
<dbReference type="OrthoDB" id="9815027at2"/>
<dbReference type="AlphaFoldDB" id="A0A430AM27"/>
<accession>A0A430AM27</accession>
<dbReference type="GO" id="GO:0016814">
    <property type="term" value="F:hydrolase activity, acting on carbon-nitrogen (but not peptide) bonds, in cyclic amidines"/>
    <property type="evidence" value="ECO:0007669"/>
    <property type="project" value="TreeGrafter"/>
</dbReference>
<dbReference type="SUPFAM" id="SSF51338">
    <property type="entry name" value="Composite domain of metallo-dependent hydrolases"/>
    <property type="match status" value="1"/>
</dbReference>
<dbReference type="InterPro" id="IPR013108">
    <property type="entry name" value="Amidohydro_3"/>
</dbReference>
<comment type="caution">
    <text evidence="2">The sequence shown here is derived from an EMBL/GenBank/DDBJ whole genome shotgun (WGS) entry which is preliminary data.</text>
</comment>